<dbReference type="InterPro" id="IPR036249">
    <property type="entry name" value="Thioredoxin-like_sf"/>
</dbReference>
<sequence>MALKRGQIKLLLILAMFVAPFALADLAFRYWKPDSFNNYGELVQATEFRPAGLQAGDGAPFDLSALRGKWVLLLVQAGECDAACRQNLYLMRQVRQATGRDQGRIERLLIAERPLPAELAAQHAGLRQARYPDLAVLGPPLAGAESLGRIHLIDPLGRLVLRYPQAADGSRMLKDVQRLLKYSQIG</sequence>
<dbReference type="Proteomes" id="UP000295135">
    <property type="component" value="Unassembled WGS sequence"/>
</dbReference>
<evidence type="ECO:0000313" key="3">
    <source>
        <dbReference type="Proteomes" id="UP000295135"/>
    </source>
</evidence>
<dbReference type="Gene3D" id="3.40.30.10">
    <property type="entry name" value="Glutaredoxin"/>
    <property type="match status" value="1"/>
</dbReference>
<protein>
    <submittedName>
        <fullName evidence="2">Cytochrome oxidase Cu insertion factor (SCO1/SenC/PrrC family)</fullName>
    </submittedName>
</protein>
<feature type="domain" description="Thioredoxin" evidence="1">
    <location>
        <begin position="42"/>
        <end position="181"/>
    </location>
</feature>
<proteinExistence type="predicted"/>
<comment type="caution">
    <text evidence="2">The sequence shown here is derived from an EMBL/GenBank/DDBJ whole genome shotgun (WGS) entry which is preliminary data.</text>
</comment>
<organism evidence="2 3">
    <name type="scientific">Sulfuritortus calidifontis</name>
    <dbReference type="NCBI Taxonomy" id="1914471"/>
    <lineage>
        <taxon>Bacteria</taxon>
        <taxon>Pseudomonadati</taxon>
        <taxon>Pseudomonadota</taxon>
        <taxon>Betaproteobacteria</taxon>
        <taxon>Nitrosomonadales</taxon>
        <taxon>Thiobacillaceae</taxon>
        <taxon>Sulfuritortus</taxon>
    </lineage>
</organism>
<evidence type="ECO:0000313" key="2">
    <source>
        <dbReference type="EMBL" id="TCS73405.1"/>
    </source>
</evidence>
<keyword evidence="3" id="KW-1185">Reference proteome</keyword>
<dbReference type="EMBL" id="SLZY01000002">
    <property type="protein sequence ID" value="TCS73405.1"/>
    <property type="molecule type" value="Genomic_DNA"/>
</dbReference>
<dbReference type="SUPFAM" id="SSF52833">
    <property type="entry name" value="Thioredoxin-like"/>
    <property type="match status" value="1"/>
</dbReference>
<dbReference type="PROSITE" id="PS51352">
    <property type="entry name" value="THIOREDOXIN_2"/>
    <property type="match status" value="1"/>
</dbReference>
<reference evidence="2 3" key="1">
    <citation type="submission" date="2019-03" db="EMBL/GenBank/DDBJ databases">
        <title>Genomic Encyclopedia of Type Strains, Phase IV (KMG-IV): sequencing the most valuable type-strain genomes for metagenomic binning, comparative biology and taxonomic classification.</title>
        <authorList>
            <person name="Goeker M."/>
        </authorList>
    </citation>
    <scope>NUCLEOTIDE SEQUENCE [LARGE SCALE GENOMIC DNA]</scope>
    <source>
        <strain evidence="2 3">DSM 103923</strain>
    </source>
</reference>
<gene>
    <name evidence="2" type="ORF">EDC61_102175</name>
</gene>
<evidence type="ECO:0000259" key="1">
    <source>
        <dbReference type="PROSITE" id="PS51352"/>
    </source>
</evidence>
<dbReference type="AlphaFoldDB" id="A0A4R3K0P9"/>
<accession>A0A4R3K0P9</accession>
<dbReference type="InterPro" id="IPR013766">
    <property type="entry name" value="Thioredoxin_domain"/>
</dbReference>
<name>A0A4R3K0P9_9PROT</name>